<dbReference type="PANTHER" id="PTHR11986:SF58">
    <property type="entry name" value="LEUCINE_METHIONINE RACEMASE"/>
    <property type="match status" value="1"/>
</dbReference>
<evidence type="ECO:0000256" key="4">
    <source>
        <dbReference type="ARBA" id="ARBA00022898"/>
    </source>
</evidence>
<keyword evidence="6" id="KW-0808">Transferase</keyword>
<dbReference type="InterPro" id="IPR005814">
    <property type="entry name" value="Aminotrans_3"/>
</dbReference>
<dbReference type="InterPro" id="IPR050103">
    <property type="entry name" value="Class-III_PLP-dep_AT"/>
</dbReference>
<dbReference type="InterPro" id="IPR015422">
    <property type="entry name" value="PyrdxlP-dep_Trfase_small"/>
</dbReference>
<reference evidence="6 7" key="1">
    <citation type="submission" date="2018-09" db="EMBL/GenBank/DDBJ databases">
        <title>Discovery and Ecogenomic Context for Candidatus Cryosericales, a Global Caldiserica Order Active in Thawing Permafrost.</title>
        <authorList>
            <person name="Martinez M.A."/>
            <person name="Woodcroft B.J."/>
            <person name="Ignacio Espinoza J.C."/>
            <person name="Zayed A."/>
            <person name="Singleton C.M."/>
            <person name="Boyd J."/>
            <person name="Li Y.-F."/>
            <person name="Purvine S."/>
            <person name="Maughan H."/>
            <person name="Hodgkins S.B."/>
            <person name="Anderson D."/>
            <person name="Sederholm M."/>
            <person name="Temperton B."/>
            <person name="Saleska S.R."/>
            <person name="Tyson G.W."/>
            <person name="Rich V.I."/>
        </authorList>
    </citation>
    <scope>NUCLEOTIDE SEQUENCE [LARGE SCALE GENOMIC DNA]</scope>
    <source>
        <strain evidence="6 7">SMC6</strain>
    </source>
</reference>
<keyword evidence="3 6" id="KW-0032">Aminotransferase</keyword>
<dbReference type="SUPFAM" id="SSF53383">
    <property type="entry name" value="PLP-dependent transferases"/>
    <property type="match status" value="1"/>
</dbReference>
<comment type="cofactor">
    <cofactor evidence="1">
        <name>pyridoxal 5'-phosphate</name>
        <dbReference type="ChEBI" id="CHEBI:597326"/>
    </cofactor>
</comment>
<name>A0A398D8A1_9BACT</name>
<dbReference type="AlphaFoldDB" id="A0A398D8A1"/>
<dbReference type="GO" id="GO:0042802">
    <property type="term" value="F:identical protein binding"/>
    <property type="evidence" value="ECO:0007669"/>
    <property type="project" value="TreeGrafter"/>
</dbReference>
<organism evidence="6 7">
    <name type="scientific">Candidatus Cryosericum odellii</name>
    <dbReference type="NCBI Taxonomy" id="2290917"/>
    <lineage>
        <taxon>Bacteria</taxon>
        <taxon>Pseudomonadati</taxon>
        <taxon>Caldisericota/Cryosericota group</taxon>
        <taxon>Candidatus Cryosericota</taxon>
        <taxon>Candidatus Cryosericia</taxon>
        <taxon>Candidatus Cryosericales</taxon>
        <taxon>Candidatus Cryosericaceae</taxon>
        <taxon>Candidatus Cryosericum</taxon>
    </lineage>
</organism>
<dbReference type="Proteomes" id="UP000266260">
    <property type="component" value="Unassembled WGS sequence"/>
</dbReference>
<dbReference type="RefSeq" id="WP_119175307.1">
    <property type="nucleotide sequence ID" value="NZ_QXIT01000013.1"/>
</dbReference>
<dbReference type="InterPro" id="IPR015424">
    <property type="entry name" value="PyrdxlP-dep_Trfase"/>
</dbReference>
<comment type="caution">
    <text evidence="6">The sequence shown here is derived from an EMBL/GenBank/DDBJ whole genome shotgun (WGS) entry which is preliminary data.</text>
</comment>
<evidence type="ECO:0000313" key="7">
    <source>
        <dbReference type="Proteomes" id="UP000266260"/>
    </source>
</evidence>
<dbReference type="GO" id="GO:0030170">
    <property type="term" value="F:pyridoxal phosphate binding"/>
    <property type="evidence" value="ECO:0007669"/>
    <property type="project" value="InterPro"/>
</dbReference>
<evidence type="ECO:0000256" key="1">
    <source>
        <dbReference type="ARBA" id="ARBA00001933"/>
    </source>
</evidence>
<dbReference type="PIRSF" id="PIRSF000521">
    <property type="entry name" value="Transaminase_4ab_Lys_Orn"/>
    <property type="match status" value="1"/>
</dbReference>
<dbReference type="Pfam" id="PF00202">
    <property type="entry name" value="Aminotran_3"/>
    <property type="match status" value="1"/>
</dbReference>
<sequence length="461" mass="50072">MSRIPNIKVTPPGPNAQEYVELDHKYISTGSGVKLLPVVPEHGEGATITDVDGNVFIDFLSGAGAAITGYSHPVLVKAVQEQVSKIQHSMVGYMYSTNAITLARKISDITPGKYEKKIAYGLSGSDAGDMALKIARYATKKSWIITFIGAYHGQTYGSTSLTQFQGSLKKDVGPLVPNILAVPYPDPYRNPWNIDGYKEPEKLTEASIGYIEKYVIGHVIPKDDIAMILVEPIQGDGGTVIPPQNFFPELRRLCDKYGILLGVDEVQTGIGRTGKWFGIEHFGVEPDLMMLGKGLASGMGLSAVVYRETLQDPPPGSLILTSAATPVTSVAALATIDIIEKEGLLDKSSKIGEYLMKRFHEMQNRYPIIGDVRGRGLMMALDIVKDRTTKLPDPDLTGKICWRAFELGLILPSIGFYGNCIRIVPPLVLSEDLAKTAADIMEQAINDAIGGKVERGTSTWS</sequence>
<dbReference type="Gene3D" id="3.40.640.10">
    <property type="entry name" value="Type I PLP-dependent aspartate aminotransferase-like (Major domain)"/>
    <property type="match status" value="1"/>
</dbReference>
<evidence type="ECO:0000256" key="5">
    <source>
        <dbReference type="RuleBase" id="RU003560"/>
    </source>
</evidence>
<comment type="similarity">
    <text evidence="2 5">Belongs to the class-III pyridoxal-phosphate-dependent aminotransferase family.</text>
</comment>
<dbReference type="GO" id="GO:0008483">
    <property type="term" value="F:transaminase activity"/>
    <property type="evidence" value="ECO:0007669"/>
    <property type="project" value="UniProtKB-KW"/>
</dbReference>
<keyword evidence="7" id="KW-1185">Reference proteome</keyword>
<dbReference type="InterPro" id="IPR015421">
    <property type="entry name" value="PyrdxlP-dep_Trfase_major"/>
</dbReference>
<gene>
    <name evidence="6" type="ORF">SMC6_00565</name>
</gene>
<keyword evidence="4 5" id="KW-0663">Pyridoxal phosphate</keyword>
<protein>
    <submittedName>
        <fullName evidence="6">Acetyl ornithine aminotransferase family protein</fullName>
    </submittedName>
</protein>
<dbReference type="PANTHER" id="PTHR11986">
    <property type="entry name" value="AMINOTRANSFERASE CLASS III"/>
    <property type="match status" value="1"/>
</dbReference>
<evidence type="ECO:0000256" key="3">
    <source>
        <dbReference type="ARBA" id="ARBA00022576"/>
    </source>
</evidence>
<dbReference type="CDD" id="cd00610">
    <property type="entry name" value="OAT_like"/>
    <property type="match status" value="1"/>
</dbReference>
<evidence type="ECO:0000313" key="6">
    <source>
        <dbReference type="EMBL" id="RIE10813.1"/>
    </source>
</evidence>
<evidence type="ECO:0000256" key="2">
    <source>
        <dbReference type="ARBA" id="ARBA00008954"/>
    </source>
</evidence>
<proteinExistence type="inferred from homology"/>
<accession>A0A398D8A1</accession>
<dbReference type="Gene3D" id="3.90.1150.10">
    <property type="entry name" value="Aspartate Aminotransferase, domain 1"/>
    <property type="match status" value="1"/>
</dbReference>
<dbReference type="EMBL" id="QXIT01000013">
    <property type="protein sequence ID" value="RIE10813.1"/>
    <property type="molecule type" value="Genomic_DNA"/>
</dbReference>
<dbReference type="NCBIfam" id="NF004171">
    <property type="entry name" value="PRK05639.1"/>
    <property type="match status" value="1"/>
</dbReference>